<evidence type="ECO:0000256" key="6">
    <source>
        <dbReference type="ARBA" id="ARBA00023242"/>
    </source>
</evidence>
<sequence>MCTSVEINQHQPVYHLTVEHLTAAQQASSPFQVILSPFGLNGMLTGQSFKLSDPPTQKLIEDWNQFYPISPGAAEGPAESMDWEDDSLASVEVLVGGVRMVYPACLVLVPQSDIPAPPPTGSAHCNASLYPGHQTVPASQREAAISSVTLTPPTLGEKKGMDSHTAQKWVRLSSSSLSSATPDGFNSDRATRHGGKVPRRLAGQAVERVWRECNIKRAPNNNKRKFPATTNGTCDEQLSERVGSWDFVEPSQRSSCNCSRYKAAKQRAGGAVAPPPSGGPPSSHQSPGKHKAGSGGDKSEKADKQQKRPQTPFHHRAPAAFPAARQDVPAEAEGGGGGGGTGPGPRGPDAHAGNRFSAVRAGHAGDTPTPSKPPPVSSSSTSEEQDGSPPAPPLSPRRPCDEAAKTPASPGPNSQHFYQPGPPEDPLTPHYHHQHQHHHHQGASYPEPPEATVYVGAAVSHAEEDGPPTPWRFFNLPRRKEAELHLPPPLLPGDKLMRDKAPPSTAEDCQPLSATE</sequence>
<feature type="compositionally biased region" description="Basic and acidic residues" evidence="7">
    <location>
        <begin position="297"/>
        <end position="306"/>
    </location>
</feature>
<reference evidence="8" key="1">
    <citation type="submission" date="2022-07" db="EMBL/GenBank/DDBJ databases">
        <title>Chromosome-level genome of Muraenolepis orangiensis.</title>
        <authorList>
            <person name="Kim J."/>
        </authorList>
    </citation>
    <scope>NUCLEOTIDE SEQUENCE</scope>
    <source>
        <strain evidence="8">KU_S4_2022</strain>
        <tissue evidence="8">Muscle</tissue>
    </source>
</reference>
<dbReference type="GO" id="GO:0016592">
    <property type="term" value="C:mediator complex"/>
    <property type="evidence" value="ECO:0007669"/>
    <property type="project" value="TreeGrafter"/>
</dbReference>
<evidence type="ECO:0000313" key="9">
    <source>
        <dbReference type="Proteomes" id="UP001148018"/>
    </source>
</evidence>
<comment type="subcellular location">
    <subcellularLocation>
        <location evidence="1">Nucleus</location>
    </subcellularLocation>
</comment>
<dbReference type="EMBL" id="JANIIK010000115">
    <property type="protein sequence ID" value="KAJ3589782.1"/>
    <property type="molecule type" value="Genomic_DNA"/>
</dbReference>
<dbReference type="OrthoDB" id="103819at2759"/>
<keyword evidence="6" id="KW-0539">Nucleus</keyword>
<organism evidence="8 9">
    <name type="scientific">Muraenolepis orangiensis</name>
    <name type="common">Patagonian moray cod</name>
    <dbReference type="NCBI Taxonomy" id="630683"/>
    <lineage>
        <taxon>Eukaryota</taxon>
        <taxon>Metazoa</taxon>
        <taxon>Chordata</taxon>
        <taxon>Craniata</taxon>
        <taxon>Vertebrata</taxon>
        <taxon>Euteleostomi</taxon>
        <taxon>Actinopterygii</taxon>
        <taxon>Neopterygii</taxon>
        <taxon>Teleostei</taxon>
        <taxon>Neoteleostei</taxon>
        <taxon>Acanthomorphata</taxon>
        <taxon>Zeiogadaria</taxon>
        <taxon>Gadariae</taxon>
        <taxon>Gadiformes</taxon>
        <taxon>Muraenolepidoidei</taxon>
        <taxon>Muraenolepididae</taxon>
        <taxon>Muraenolepis</taxon>
    </lineage>
</organism>
<evidence type="ECO:0000256" key="5">
    <source>
        <dbReference type="ARBA" id="ARBA00023163"/>
    </source>
</evidence>
<dbReference type="InterPro" id="IPR051139">
    <property type="entry name" value="Mediator_complx_sub13"/>
</dbReference>
<evidence type="ECO:0000256" key="1">
    <source>
        <dbReference type="ARBA" id="ARBA00004123"/>
    </source>
</evidence>
<evidence type="ECO:0000256" key="3">
    <source>
        <dbReference type="ARBA" id="ARBA00022491"/>
    </source>
</evidence>
<dbReference type="GO" id="GO:0045944">
    <property type="term" value="P:positive regulation of transcription by RNA polymerase II"/>
    <property type="evidence" value="ECO:0007669"/>
    <property type="project" value="TreeGrafter"/>
</dbReference>
<evidence type="ECO:0000313" key="8">
    <source>
        <dbReference type="EMBL" id="KAJ3589782.1"/>
    </source>
</evidence>
<accession>A0A9Q0I7G4</accession>
<comment type="similarity">
    <text evidence="2">Belongs to the Mediator complex subunit 13 family.</text>
</comment>
<comment type="caution">
    <text evidence="8">The sequence shown here is derived from an EMBL/GenBank/DDBJ whole genome shotgun (WGS) entry which is preliminary data.</text>
</comment>
<gene>
    <name evidence="8" type="ORF">NHX12_010624</name>
</gene>
<dbReference type="AlphaFoldDB" id="A0A9Q0I7G4"/>
<protein>
    <recommendedName>
        <fullName evidence="10">Mediator of RNA polymerase II transcription subunit 13-like</fullName>
    </recommendedName>
</protein>
<feature type="compositionally biased region" description="Gly residues" evidence="7">
    <location>
        <begin position="333"/>
        <end position="344"/>
    </location>
</feature>
<keyword evidence="3" id="KW-0678">Repressor</keyword>
<feature type="region of interest" description="Disordered" evidence="7">
    <location>
        <begin position="484"/>
        <end position="516"/>
    </location>
</feature>
<evidence type="ECO:0000256" key="2">
    <source>
        <dbReference type="ARBA" id="ARBA00009354"/>
    </source>
</evidence>
<evidence type="ECO:0000256" key="7">
    <source>
        <dbReference type="SAM" id="MobiDB-lite"/>
    </source>
</evidence>
<name>A0A9Q0I7G4_9TELE</name>
<keyword evidence="5" id="KW-0804">Transcription</keyword>
<dbReference type="Proteomes" id="UP001148018">
    <property type="component" value="Unassembled WGS sequence"/>
</dbReference>
<dbReference type="PANTHER" id="PTHR48249">
    <property type="entry name" value="MEDIATOR OF RNA POLYMERASE II TRANSCRIPTION SUBUNIT 13"/>
    <property type="match status" value="1"/>
</dbReference>
<dbReference type="GO" id="GO:0003713">
    <property type="term" value="F:transcription coactivator activity"/>
    <property type="evidence" value="ECO:0007669"/>
    <property type="project" value="TreeGrafter"/>
</dbReference>
<evidence type="ECO:0008006" key="10">
    <source>
        <dbReference type="Google" id="ProtNLM"/>
    </source>
</evidence>
<evidence type="ECO:0000256" key="4">
    <source>
        <dbReference type="ARBA" id="ARBA00023015"/>
    </source>
</evidence>
<feature type="region of interest" description="Disordered" evidence="7">
    <location>
        <begin position="267"/>
        <end position="451"/>
    </location>
</feature>
<feature type="compositionally biased region" description="Basic residues" evidence="7">
    <location>
        <begin position="430"/>
        <end position="441"/>
    </location>
</feature>
<keyword evidence="9" id="KW-1185">Reference proteome</keyword>
<dbReference type="PANTHER" id="PTHR48249:SF4">
    <property type="entry name" value="MEDIATOR OF RNA POLYMERASE II TRANSCRIPTION SUBUNIT 13"/>
    <property type="match status" value="1"/>
</dbReference>
<keyword evidence="4" id="KW-0805">Transcription regulation</keyword>
<proteinExistence type="inferred from homology"/>
<feature type="region of interest" description="Disordered" evidence="7">
    <location>
        <begin position="173"/>
        <end position="199"/>
    </location>
</feature>